<dbReference type="GO" id="GO:0016020">
    <property type="term" value="C:membrane"/>
    <property type="evidence" value="ECO:0007669"/>
    <property type="project" value="TreeGrafter"/>
</dbReference>
<evidence type="ECO:0000313" key="3">
    <source>
        <dbReference type="Proteomes" id="UP000000391"/>
    </source>
</evidence>
<keyword evidence="3" id="KW-1185">Reference proteome</keyword>
<reference evidence="2 3" key="1">
    <citation type="submission" date="2010-06" db="EMBL/GenBank/DDBJ databases">
        <title>Complete sequence chromosome of Methanohalobium evestigatum Z-7303.</title>
        <authorList>
            <consortium name="US DOE Joint Genome Institute"/>
            <person name="Lucas S."/>
            <person name="Copeland A."/>
            <person name="Lapidus A."/>
            <person name="Cheng J.-F."/>
            <person name="Bruce D."/>
            <person name="Goodwin L."/>
            <person name="Pitluck S."/>
            <person name="Saunders E."/>
            <person name="Detter J.C."/>
            <person name="Han C."/>
            <person name="Tapia R."/>
            <person name="Land M."/>
            <person name="Hauser L."/>
            <person name="Kyrpides N."/>
            <person name="Mikhailova N."/>
            <person name="Sieprawska-Lupa M."/>
            <person name="Whitman W.B."/>
            <person name="Anderson I."/>
            <person name="Woyke T."/>
        </authorList>
    </citation>
    <scope>NUCLEOTIDE SEQUENCE [LARGE SCALE GENOMIC DNA]</scope>
    <source>
        <strain evidence="3">ATCC BAA-1072 / DSM 3721 / NBRC 107634 / OCM 161 / Z-7303</strain>
    </source>
</reference>
<evidence type="ECO:0000313" key="2">
    <source>
        <dbReference type="EMBL" id="ADI74231.1"/>
    </source>
</evidence>
<organism evidence="2 3">
    <name type="scientific">Methanohalobium evestigatum (strain ATCC BAA-1072 / DSM 3721 / NBRC 107634 / OCM 161 / Z-7303)</name>
    <dbReference type="NCBI Taxonomy" id="644295"/>
    <lineage>
        <taxon>Archaea</taxon>
        <taxon>Methanobacteriati</taxon>
        <taxon>Methanobacteriota</taxon>
        <taxon>Stenosarchaea group</taxon>
        <taxon>Methanomicrobia</taxon>
        <taxon>Methanosarcinales</taxon>
        <taxon>Methanosarcinaceae</taxon>
        <taxon>Methanohalobium</taxon>
    </lineage>
</organism>
<dbReference type="PANTHER" id="PTHR44733">
    <property type="entry name" value="DNAJ HOMOLOG SUBFAMILY C MEMBER 22"/>
    <property type="match status" value="1"/>
</dbReference>
<dbReference type="OrthoDB" id="11397at2157"/>
<sequence length="107" mass="12941">MKDDDLDPDKIYEASKVLNLNEKATMKEIKESYRRLIKKWHPDKCQQNPDICKAKTEEIINAYRIIIKYCHYQKYSFKKEDIISNLPIEKQMDEDWKNRFGNDPLWG</sequence>
<proteinExistence type="predicted"/>
<dbReference type="GeneID" id="9347011"/>
<dbReference type="EMBL" id="CP002069">
    <property type="protein sequence ID" value="ADI74231.1"/>
    <property type="molecule type" value="Genomic_DNA"/>
</dbReference>
<dbReference type="KEGG" id="mev:Metev_1374"/>
<dbReference type="RefSeq" id="WP_013194796.1">
    <property type="nucleotide sequence ID" value="NC_014253.1"/>
</dbReference>
<dbReference type="SUPFAM" id="SSF46565">
    <property type="entry name" value="Chaperone J-domain"/>
    <property type="match status" value="1"/>
</dbReference>
<dbReference type="InterPro" id="IPR001623">
    <property type="entry name" value="DnaJ_domain"/>
</dbReference>
<dbReference type="Proteomes" id="UP000000391">
    <property type="component" value="Chromosome"/>
</dbReference>
<dbReference type="PROSITE" id="PS50076">
    <property type="entry name" value="DNAJ_2"/>
    <property type="match status" value="1"/>
</dbReference>
<dbReference type="CDD" id="cd06257">
    <property type="entry name" value="DnaJ"/>
    <property type="match status" value="1"/>
</dbReference>
<gene>
    <name evidence="2" type="ordered locus">Metev_1374</name>
</gene>
<keyword evidence="2" id="KW-0346">Stress response</keyword>
<dbReference type="SMART" id="SM00271">
    <property type="entry name" value="DnaJ"/>
    <property type="match status" value="1"/>
</dbReference>
<evidence type="ECO:0000259" key="1">
    <source>
        <dbReference type="PROSITE" id="PS50076"/>
    </source>
</evidence>
<dbReference type="InterPro" id="IPR036869">
    <property type="entry name" value="J_dom_sf"/>
</dbReference>
<dbReference type="PANTHER" id="PTHR44733:SF1">
    <property type="entry name" value="DNAJ HOMOLOG SUBFAMILY C MEMBER 22"/>
    <property type="match status" value="1"/>
</dbReference>
<protein>
    <submittedName>
        <fullName evidence="2">Heat shock protein DnaJ domain protein</fullName>
    </submittedName>
</protein>
<dbReference type="Pfam" id="PF00226">
    <property type="entry name" value="DnaJ"/>
    <property type="match status" value="1"/>
</dbReference>
<dbReference type="PRINTS" id="PR00625">
    <property type="entry name" value="JDOMAIN"/>
</dbReference>
<dbReference type="HOGENOM" id="CLU_177536_0_0_2"/>
<name>D7E9F9_METEZ</name>
<accession>D7E9F9</accession>
<feature type="domain" description="J" evidence="1">
    <location>
        <begin position="13"/>
        <end position="81"/>
    </location>
</feature>
<dbReference type="STRING" id="644295.Metev_1374"/>
<dbReference type="Gene3D" id="1.10.287.110">
    <property type="entry name" value="DnaJ domain"/>
    <property type="match status" value="1"/>
</dbReference>
<dbReference type="AlphaFoldDB" id="D7E9F9"/>